<reference evidence="2 3" key="1">
    <citation type="submission" date="2016-10" db="EMBL/GenBank/DDBJ databases">
        <title>Evaluation of Human, Veterinary and Environmental Mycobacterium chelonae Isolates by Core Genome Phylogenomic Analysis, Targeted Gene Comparison, and Anti-microbial Susceptibility Patterns: A Tale of Mistaken Identities.</title>
        <authorList>
            <person name="Fogelson S.B."/>
            <person name="Camus A.C."/>
            <person name="Lorenz W."/>
            <person name="Vasireddy R."/>
            <person name="Vasireddy S."/>
            <person name="Smith T."/>
            <person name="Brown-Elliott B.A."/>
            <person name="Wallace R.J.Jr."/>
            <person name="Hasan N.A."/>
            <person name="Reischl U."/>
            <person name="Sanchez S."/>
        </authorList>
    </citation>
    <scope>NUCLEOTIDE SEQUENCE [LARGE SCALE GENOMIC DNA]</scope>
    <source>
        <strain evidence="2 3">15518</strain>
    </source>
</reference>
<evidence type="ECO:0000313" key="2">
    <source>
        <dbReference type="EMBL" id="OHU75882.1"/>
    </source>
</evidence>
<dbReference type="Gene3D" id="3.40.50.1820">
    <property type="entry name" value="alpha/beta hydrolase"/>
    <property type="match status" value="1"/>
</dbReference>
<keyword evidence="3" id="KW-1185">Reference proteome</keyword>
<evidence type="ECO:0000313" key="3">
    <source>
        <dbReference type="Proteomes" id="UP000179441"/>
    </source>
</evidence>
<gene>
    <name evidence="2" type="ORF">BKG84_25980</name>
</gene>
<evidence type="ECO:0000259" key="1">
    <source>
        <dbReference type="Pfam" id="PF08237"/>
    </source>
</evidence>
<dbReference type="EMBL" id="MLIS01000053">
    <property type="protein sequence ID" value="OHU75882.1"/>
    <property type="molecule type" value="Genomic_DNA"/>
</dbReference>
<dbReference type="SUPFAM" id="SSF53474">
    <property type="entry name" value="alpha/beta-Hydrolases"/>
    <property type="match status" value="1"/>
</dbReference>
<dbReference type="InterPro" id="IPR013228">
    <property type="entry name" value="PE-PPE_C"/>
</dbReference>
<name>A0A1S1LXF4_MYCCH</name>
<proteinExistence type="predicted"/>
<dbReference type="Pfam" id="PF08237">
    <property type="entry name" value="PE-PPE"/>
    <property type="match status" value="1"/>
</dbReference>
<feature type="domain" description="PE-PPE" evidence="1">
    <location>
        <begin position="93"/>
        <end position="296"/>
    </location>
</feature>
<comment type="caution">
    <text evidence="2">The sequence shown here is derived from an EMBL/GenBank/DDBJ whole genome shotgun (WGS) entry which is preliminary data.</text>
</comment>
<accession>A0A1S1LXF4</accession>
<feature type="non-terminal residue" evidence="2">
    <location>
        <position position="456"/>
    </location>
</feature>
<dbReference type="Proteomes" id="UP000179441">
    <property type="component" value="Unassembled WGS sequence"/>
</dbReference>
<sequence length="456" mass="47296">MALILAGTSPGAPAVHSALRPAYTAEVRLTGTTIGVGGSFEGFGLTIPAYFYGKIVPEGDTYHSVPYPGSINLNYPILSDLPGLSDLPYWPQSMTKSTDKGASFVLTDLKKVPAGEKVTLAGLSQGAQVLEVVRAAMANDPAYVANAQNYNFTLLGNPSRPVGGMLTRLGFLSQVPVLNDLFPFGRPGPVDSPFKTVDYQNQYDGFADFPAYFNPLAITNSLVGIAFEHIFPGYALDNPNNPNAVSTTVGNTTYVTIPQLLPILYPFHVAAATIGAQRFVDFLDPVLRVFVEAGYDRTADPSKVQQLSLFTPMSKIVQAIGQLPAAIAESMAILGGKPYNPTVPAPIVPGQAVDPTATTTGTAEAVGAETTTALSPTGVTGLATPVKAGPTGLIGLQSVPVIGPIIKAITATLPKALGNLLATIASNPNTVLGRIVTALAGTPNNAPPATVTAQSP</sequence>
<dbReference type="InterPro" id="IPR029058">
    <property type="entry name" value="AB_hydrolase_fold"/>
</dbReference>
<protein>
    <recommendedName>
        <fullName evidence="1">PE-PPE domain-containing protein</fullName>
    </recommendedName>
</protein>
<organism evidence="2 3">
    <name type="scientific">Mycobacteroides chelonae</name>
    <name type="common">Mycobacterium chelonae</name>
    <dbReference type="NCBI Taxonomy" id="1774"/>
    <lineage>
        <taxon>Bacteria</taxon>
        <taxon>Bacillati</taxon>
        <taxon>Actinomycetota</taxon>
        <taxon>Actinomycetes</taxon>
        <taxon>Mycobacteriales</taxon>
        <taxon>Mycobacteriaceae</taxon>
        <taxon>Mycobacteroides</taxon>
    </lineage>
</organism>
<dbReference type="AlphaFoldDB" id="A0A1S1LXF4"/>